<organism evidence="2">
    <name type="scientific">marine sediment metagenome</name>
    <dbReference type="NCBI Taxonomy" id="412755"/>
    <lineage>
        <taxon>unclassified sequences</taxon>
        <taxon>metagenomes</taxon>
        <taxon>ecological metagenomes</taxon>
    </lineage>
</organism>
<feature type="region of interest" description="Disordered" evidence="1">
    <location>
        <begin position="1"/>
        <end position="33"/>
    </location>
</feature>
<dbReference type="EMBL" id="LAZR01019955">
    <property type="protein sequence ID" value="KKL90647.1"/>
    <property type="molecule type" value="Genomic_DNA"/>
</dbReference>
<protein>
    <submittedName>
        <fullName evidence="2">Uncharacterized protein</fullName>
    </submittedName>
</protein>
<feature type="compositionally biased region" description="Basic and acidic residues" evidence="1">
    <location>
        <begin position="8"/>
        <end position="33"/>
    </location>
</feature>
<proteinExistence type="predicted"/>
<dbReference type="AlphaFoldDB" id="A0A0F9IU67"/>
<gene>
    <name evidence="2" type="ORF">LCGC14_1902590</name>
</gene>
<accession>A0A0F9IU67</accession>
<comment type="caution">
    <text evidence="2">The sequence shown here is derived from an EMBL/GenBank/DDBJ whole genome shotgun (WGS) entry which is preliminary data.</text>
</comment>
<sequence>MSEEQTTTEEKKVEPVKDTGEGDKSETVKETERIRLETEGLNKAIAEKENADARAKIAGVTDAGIQPEKPVEETNAEYAKRVASGKI</sequence>
<name>A0A0F9IU67_9ZZZZ</name>
<reference evidence="2" key="1">
    <citation type="journal article" date="2015" name="Nature">
        <title>Complex archaea that bridge the gap between prokaryotes and eukaryotes.</title>
        <authorList>
            <person name="Spang A."/>
            <person name="Saw J.H."/>
            <person name="Jorgensen S.L."/>
            <person name="Zaremba-Niedzwiedzka K."/>
            <person name="Martijn J."/>
            <person name="Lind A.E."/>
            <person name="van Eijk R."/>
            <person name="Schleper C."/>
            <person name="Guy L."/>
            <person name="Ettema T.J."/>
        </authorList>
    </citation>
    <scope>NUCLEOTIDE SEQUENCE</scope>
</reference>
<evidence type="ECO:0000313" key="2">
    <source>
        <dbReference type="EMBL" id="KKL90647.1"/>
    </source>
</evidence>
<evidence type="ECO:0000256" key="1">
    <source>
        <dbReference type="SAM" id="MobiDB-lite"/>
    </source>
</evidence>